<dbReference type="InterPro" id="IPR006153">
    <property type="entry name" value="Cation/H_exchanger_TM"/>
</dbReference>
<dbReference type="GO" id="GO:0015385">
    <property type="term" value="F:sodium:proton antiporter activity"/>
    <property type="evidence" value="ECO:0007669"/>
    <property type="project" value="InterPro"/>
</dbReference>
<evidence type="ECO:0000256" key="2">
    <source>
        <dbReference type="ARBA" id="ARBA00022448"/>
    </source>
</evidence>
<dbReference type="OrthoDB" id="9809206at2"/>
<evidence type="ECO:0000256" key="5">
    <source>
        <dbReference type="ARBA" id="ARBA00022989"/>
    </source>
</evidence>
<feature type="transmembrane region" description="Helical" evidence="10">
    <location>
        <begin position="57"/>
        <end position="79"/>
    </location>
</feature>
<keyword evidence="3" id="KW-1003">Cell membrane</keyword>
<comment type="similarity">
    <text evidence="10">Belongs to the monovalent cation:proton antiporter 1 (CPA1) transporter (TC 2.A.36) family.</text>
</comment>
<evidence type="ECO:0000259" key="11">
    <source>
        <dbReference type="Pfam" id="PF00999"/>
    </source>
</evidence>
<dbReference type="PANTHER" id="PTHR10110:SF86">
    <property type="entry name" value="SODIUM_HYDROGEN EXCHANGER 7"/>
    <property type="match status" value="1"/>
</dbReference>
<dbReference type="PANTHER" id="PTHR10110">
    <property type="entry name" value="SODIUM/HYDROGEN EXCHANGER"/>
    <property type="match status" value="1"/>
</dbReference>
<feature type="transmembrane region" description="Helical" evidence="10">
    <location>
        <begin position="347"/>
        <end position="368"/>
    </location>
</feature>
<accession>A0A1U9KT25</accession>
<dbReference type="EMBL" id="CP014691">
    <property type="protein sequence ID" value="AQS88945.1"/>
    <property type="molecule type" value="Genomic_DNA"/>
</dbReference>
<feature type="transmembrane region" description="Helical" evidence="10">
    <location>
        <begin position="234"/>
        <end position="254"/>
    </location>
</feature>
<evidence type="ECO:0000256" key="9">
    <source>
        <dbReference type="ARBA" id="ARBA00023201"/>
    </source>
</evidence>
<dbReference type="GO" id="GO:0015386">
    <property type="term" value="F:potassium:proton antiporter activity"/>
    <property type="evidence" value="ECO:0007669"/>
    <property type="project" value="TreeGrafter"/>
</dbReference>
<dbReference type="KEGG" id="nch:A0U93_14615"/>
<keyword evidence="7 10" id="KW-0406">Ion transport</keyword>
<gene>
    <name evidence="12" type="ORF">A0U93_14615</name>
</gene>
<feature type="transmembrane region" description="Helical" evidence="10">
    <location>
        <begin position="31"/>
        <end position="51"/>
    </location>
</feature>
<dbReference type="InterPro" id="IPR004705">
    <property type="entry name" value="Cation/H_exchanger_CPA1_bac"/>
</dbReference>
<keyword evidence="8 10" id="KW-0472">Membrane</keyword>
<dbReference type="STRING" id="320497.A0U93_14615"/>
<evidence type="ECO:0000256" key="4">
    <source>
        <dbReference type="ARBA" id="ARBA00022692"/>
    </source>
</evidence>
<feature type="transmembrane region" description="Helical" evidence="10">
    <location>
        <begin position="184"/>
        <end position="204"/>
    </location>
</feature>
<reference evidence="12 13" key="1">
    <citation type="submission" date="2016-03" db="EMBL/GenBank/DDBJ databases">
        <title>Acetic acid bacteria sequencing.</title>
        <authorList>
            <person name="Brandt J."/>
            <person name="Jakob F."/>
            <person name="Vogel R.F."/>
        </authorList>
    </citation>
    <scope>NUCLEOTIDE SEQUENCE [LARGE SCALE GENOMIC DNA]</scope>
    <source>
        <strain evidence="12 13">NBRC 101099</strain>
    </source>
</reference>
<dbReference type="NCBIfam" id="TIGR00831">
    <property type="entry name" value="a_cpa1"/>
    <property type="match status" value="1"/>
</dbReference>
<evidence type="ECO:0000256" key="6">
    <source>
        <dbReference type="ARBA" id="ARBA00023053"/>
    </source>
</evidence>
<dbReference type="Proteomes" id="UP000188604">
    <property type="component" value="Chromosome"/>
</dbReference>
<dbReference type="AlphaFoldDB" id="A0A1U9KT25"/>
<comment type="function">
    <text evidence="10">Na(+)/H(+) antiporter that extrudes sodium in exchange for external protons.</text>
</comment>
<feature type="transmembrane region" description="Helical" evidence="10">
    <location>
        <begin position="380"/>
        <end position="403"/>
    </location>
</feature>
<sequence length="528" mass="56708">MSAVAVFEFSLFLLVAILCLEVLARRLGLPPAAALIAGGALLAVAPGIPNFELDPDLVLVLFLPPLLMEGAFFTVWADFRRLIGGILSLAVGAVIFTTLVVGAVTHWVMPSLPWGACFALGAVVSPPDAVAAKAILERVHLPRRMMVLLQGESLLNDAAGLVLLRFAVAAALTGSFSLPSATGSFVMLAVGGTAVGAALGLLWLRFLPLLGNTSLMIAATFVLSWAAYITGEAIHVSGVLATVTAGLIIGWYQHETFSASMRIRSIAVWEVMVFVMESFVFILIGLALRSIRMHFGSTEHVIGVLLLPVLAVVLTVIISRFVWIFATDGIRLGLARVTGRPTTPFSVASATIMSWAGMRGVVTLAIGLALPEHMPGRDLILISAFSVILVTVVFQGTTIGWLIRVMEPKENIAFADEHLTRAQAVARMTSVQLTAIEKLAQHSNGAFRHPRLLEQFGYRARVADEYSRSETLLAEEKSAHYTAVLAAITAGRKEILRLHRAGAIHDDVLHSLEHQLDLQELSAENERA</sequence>
<keyword evidence="4 10" id="KW-0812">Transmembrane</keyword>
<evidence type="ECO:0000256" key="1">
    <source>
        <dbReference type="ARBA" id="ARBA00004651"/>
    </source>
</evidence>
<evidence type="ECO:0000313" key="12">
    <source>
        <dbReference type="EMBL" id="AQS88945.1"/>
    </source>
</evidence>
<feature type="transmembrane region" description="Helical" evidence="10">
    <location>
        <begin position="209"/>
        <end position="228"/>
    </location>
</feature>
<keyword evidence="5 10" id="KW-1133">Transmembrane helix</keyword>
<keyword evidence="2 10" id="KW-0813">Transport</keyword>
<keyword evidence="10" id="KW-0997">Cell inner membrane</keyword>
<comment type="subcellular location">
    <subcellularLocation>
        <location evidence="10">Cell inner membrane</location>
        <topology evidence="10">Multi-pass membrane protein</topology>
    </subcellularLocation>
    <subcellularLocation>
        <location evidence="1">Cell membrane</location>
        <topology evidence="1">Multi-pass membrane protein</topology>
    </subcellularLocation>
</comment>
<feature type="domain" description="Cation/H+ exchanger transmembrane" evidence="11">
    <location>
        <begin position="15"/>
        <end position="403"/>
    </location>
</feature>
<feature type="transmembrane region" description="Helical" evidence="10">
    <location>
        <begin position="6"/>
        <end position="24"/>
    </location>
</feature>
<dbReference type="Pfam" id="PF00999">
    <property type="entry name" value="Na_H_Exchanger"/>
    <property type="match status" value="1"/>
</dbReference>
<name>A0A1U9KT25_9PROT</name>
<feature type="transmembrane region" description="Helical" evidence="10">
    <location>
        <begin position="266"/>
        <end position="288"/>
    </location>
</feature>
<proteinExistence type="inferred from homology"/>
<dbReference type="GO" id="GO:0051453">
    <property type="term" value="P:regulation of intracellular pH"/>
    <property type="evidence" value="ECO:0007669"/>
    <property type="project" value="TreeGrafter"/>
</dbReference>
<protein>
    <submittedName>
        <fullName evidence="12">Na+/H+ antiporter</fullName>
    </submittedName>
</protein>
<evidence type="ECO:0000256" key="3">
    <source>
        <dbReference type="ARBA" id="ARBA00022475"/>
    </source>
</evidence>
<evidence type="ECO:0000256" key="7">
    <source>
        <dbReference type="ARBA" id="ARBA00023065"/>
    </source>
</evidence>
<dbReference type="RefSeq" id="WP_077808001.1">
    <property type="nucleotide sequence ID" value="NZ_BJXS01000001.1"/>
</dbReference>
<feature type="transmembrane region" description="Helical" evidence="10">
    <location>
        <begin position="86"/>
        <end position="107"/>
    </location>
</feature>
<evidence type="ECO:0000256" key="10">
    <source>
        <dbReference type="RuleBase" id="RU366002"/>
    </source>
</evidence>
<keyword evidence="10" id="KW-0050">Antiport</keyword>
<dbReference type="GO" id="GO:0098719">
    <property type="term" value="P:sodium ion import across plasma membrane"/>
    <property type="evidence" value="ECO:0007669"/>
    <property type="project" value="TreeGrafter"/>
</dbReference>
<organism evidence="12 13">
    <name type="scientific">Neoasaia chiangmaiensis</name>
    <dbReference type="NCBI Taxonomy" id="320497"/>
    <lineage>
        <taxon>Bacteria</taxon>
        <taxon>Pseudomonadati</taxon>
        <taxon>Pseudomonadota</taxon>
        <taxon>Alphaproteobacteria</taxon>
        <taxon>Acetobacterales</taxon>
        <taxon>Acetobacteraceae</taxon>
        <taxon>Neoasaia</taxon>
    </lineage>
</organism>
<dbReference type="GO" id="GO:0005886">
    <property type="term" value="C:plasma membrane"/>
    <property type="evidence" value="ECO:0007669"/>
    <property type="project" value="UniProtKB-SubCell"/>
</dbReference>
<dbReference type="Gene3D" id="6.10.140.1330">
    <property type="match status" value="1"/>
</dbReference>
<evidence type="ECO:0000313" key="13">
    <source>
        <dbReference type="Proteomes" id="UP000188604"/>
    </source>
</evidence>
<keyword evidence="6 10" id="KW-0915">Sodium</keyword>
<feature type="transmembrane region" description="Helical" evidence="10">
    <location>
        <begin position="300"/>
        <end position="326"/>
    </location>
</feature>
<keyword evidence="9 10" id="KW-0739">Sodium transport</keyword>
<evidence type="ECO:0000256" key="8">
    <source>
        <dbReference type="ARBA" id="ARBA00023136"/>
    </source>
</evidence>
<dbReference type="InterPro" id="IPR018422">
    <property type="entry name" value="Cation/H_exchanger_CPA1"/>
</dbReference>
<keyword evidence="13" id="KW-1185">Reference proteome</keyword>